<evidence type="ECO:0000256" key="2">
    <source>
        <dbReference type="ARBA" id="ARBA00022448"/>
    </source>
</evidence>
<evidence type="ECO:0000313" key="12">
    <source>
        <dbReference type="Proteomes" id="UP000195437"/>
    </source>
</evidence>
<evidence type="ECO:0000256" key="10">
    <source>
        <dbReference type="SAM" id="Phobius"/>
    </source>
</evidence>
<evidence type="ECO:0000256" key="7">
    <source>
        <dbReference type="ARBA" id="ARBA00022989"/>
    </source>
</evidence>
<keyword evidence="5 10" id="KW-0812">Transmembrane</keyword>
<feature type="transmembrane region" description="Helical" evidence="10">
    <location>
        <begin position="306"/>
        <end position="335"/>
    </location>
</feature>
<feature type="transmembrane region" description="Helical" evidence="10">
    <location>
        <begin position="415"/>
        <end position="437"/>
    </location>
</feature>
<keyword evidence="7 10" id="KW-1133">Transmembrane helix</keyword>
<protein>
    <submittedName>
        <fullName evidence="11">Trk family potassium uptake protein</fullName>
    </submittedName>
</protein>
<keyword evidence="6" id="KW-0630">Potassium</keyword>
<feature type="transmembrane region" description="Helical" evidence="10">
    <location>
        <begin position="82"/>
        <end position="105"/>
    </location>
</feature>
<evidence type="ECO:0000256" key="6">
    <source>
        <dbReference type="ARBA" id="ARBA00022958"/>
    </source>
</evidence>
<keyword evidence="8" id="KW-0406">Ion transport</keyword>
<evidence type="ECO:0000256" key="3">
    <source>
        <dbReference type="ARBA" id="ARBA00022475"/>
    </source>
</evidence>
<keyword evidence="9 10" id="KW-0472">Membrane</keyword>
<organism evidence="11 12">
    <name type="scientific">Tumebacillus avium</name>
    <dbReference type="NCBI Taxonomy" id="1903704"/>
    <lineage>
        <taxon>Bacteria</taxon>
        <taxon>Bacillati</taxon>
        <taxon>Bacillota</taxon>
        <taxon>Bacilli</taxon>
        <taxon>Bacillales</taxon>
        <taxon>Alicyclobacillaceae</taxon>
        <taxon>Tumebacillus</taxon>
    </lineage>
</organism>
<evidence type="ECO:0000256" key="4">
    <source>
        <dbReference type="ARBA" id="ARBA00022538"/>
    </source>
</evidence>
<dbReference type="RefSeq" id="WP_087458501.1">
    <property type="nucleotide sequence ID" value="NZ_CP021434.1"/>
</dbReference>
<evidence type="ECO:0000313" key="11">
    <source>
        <dbReference type="EMBL" id="ARU63156.1"/>
    </source>
</evidence>
<feature type="transmembrane region" description="Helical" evidence="10">
    <location>
        <begin position="234"/>
        <end position="255"/>
    </location>
</feature>
<feature type="transmembrane region" description="Helical" evidence="10">
    <location>
        <begin position="48"/>
        <end position="70"/>
    </location>
</feature>
<proteinExistence type="predicted"/>
<dbReference type="PANTHER" id="PTHR32024">
    <property type="entry name" value="TRK SYSTEM POTASSIUM UPTAKE PROTEIN TRKG-RELATED"/>
    <property type="match status" value="1"/>
</dbReference>
<keyword evidence="4" id="KW-0633">Potassium transport</keyword>
<dbReference type="Pfam" id="PF02386">
    <property type="entry name" value="TrkH"/>
    <property type="match status" value="1"/>
</dbReference>
<dbReference type="InterPro" id="IPR004772">
    <property type="entry name" value="TrkH"/>
</dbReference>
<evidence type="ECO:0000256" key="9">
    <source>
        <dbReference type="ARBA" id="ARBA00023136"/>
    </source>
</evidence>
<keyword evidence="12" id="KW-1185">Reference proteome</keyword>
<evidence type="ECO:0000256" key="5">
    <source>
        <dbReference type="ARBA" id="ARBA00022692"/>
    </source>
</evidence>
<dbReference type="OrthoDB" id="9810952at2"/>
<feature type="transmembrane region" description="Helical" evidence="10">
    <location>
        <begin position="133"/>
        <end position="153"/>
    </location>
</feature>
<gene>
    <name evidence="11" type="ORF">CBW65_20850</name>
</gene>
<sequence>MPKKHAWQLKGWQKALTPARILVIGFAVFAVAGALLLMMPAATESGAGLPFVDALFMATSAICVTGLVVVDTGSYFSLFGELVILTLVQIGGLGFMTVATFVTIWTGKKIGLKERLLLQQSLNVTTLEGLIRLSRNVVLMTLFIEFVFAVILASRFATHMPLGKAFYYGVFHSVAAFCNAGFDLFGDYKSLADYAGDPLINVSVMTLVTVGGLGLAVMADLWRKLVNRRERLMLHSKLVLIATAVLLVLGTLGYYGLEHDNHSTLAHKSEGEKLLAASFASVTARSSGFATLNYEEMSQTGQFWTIMLMFIGASPGSAGGGIRTTTALVILLFVWTVVTNKEQTVVFNRTIAPRVIYKSLTIAVMSSVLVVLTTMILSLTEDQDFMHVLFEAVSAVSTVGLSMNLTPELSQPGKIVVLIVMYIGRLGPLTMALALAARHQGKPANLRYPEGNVYVG</sequence>
<dbReference type="EMBL" id="CP021434">
    <property type="protein sequence ID" value="ARU63156.1"/>
    <property type="molecule type" value="Genomic_DNA"/>
</dbReference>
<dbReference type="GO" id="GO:0015379">
    <property type="term" value="F:potassium:chloride symporter activity"/>
    <property type="evidence" value="ECO:0007669"/>
    <property type="project" value="InterPro"/>
</dbReference>
<accession>A0A1Y0ITN9</accession>
<dbReference type="GO" id="GO:0005886">
    <property type="term" value="C:plasma membrane"/>
    <property type="evidence" value="ECO:0007669"/>
    <property type="project" value="UniProtKB-SubCell"/>
</dbReference>
<keyword evidence="2" id="KW-0813">Transport</keyword>
<feature type="transmembrane region" description="Helical" evidence="10">
    <location>
        <begin position="21"/>
        <end position="42"/>
    </location>
</feature>
<dbReference type="InterPro" id="IPR003445">
    <property type="entry name" value="Cat_transpt"/>
</dbReference>
<evidence type="ECO:0000256" key="1">
    <source>
        <dbReference type="ARBA" id="ARBA00004651"/>
    </source>
</evidence>
<feature type="transmembrane region" description="Helical" evidence="10">
    <location>
        <begin position="202"/>
        <end position="222"/>
    </location>
</feature>
<comment type="subcellular location">
    <subcellularLocation>
        <location evidence="1">Cell membrane</location>
        <topology evidence="1">Multi-pass membrane protein</topology>
    </subcellularLocation>
</comment>
<evidence type="ECO:0000256" key="8">
    <source>
        <dbReference type="ARBA" id="ARBA00023065"/>
    </source>
</evidence>
<dbReference type="PANTHER" id="PTHR32024:SF1">
    <property type="entry name" value="KTR SYSTEM POTASSIUM UPTAKE PROTEIN B"/>
    <property type="match status" value="1"/>
</dbReference>
<dbReference type="Proteomes" id="UP000195437">
    <property type="component" value="Chromosome"/>
</dbReference>
<dbReference type="KEGG" id="tum:CBW65_20850"/>
<name>A0A1Y0ITN9_9BACL</name>
<feature type="transmembrane region" description="Helical" evidence="10">
    <location>
        <begin position="355"/>
        <end position="378"/>
    </location>
</feature>
<reference evidence="12" key="1">
    <citation type="submission" date="2017-05" db="EMBL/GenBank/DDBJ databases">
        <authorList>
            <person name="Sung H."/>
        </authorList>
    </citation>
    <scope>NUCLEOTIDE SEQUENCE [LARGE SCALE GENOMIC DNA]</scope>
    <source>
        <strain evidence="12">AR23208</strain>
    </source>
</reference>
<keyword evidence="3" id="KW-1003">Cell membrane</keyword>
<feature type="transmembrane region" description="Helical" evidence="10">
    <location>
        <begin position="165"/>
        <end position="182"/>
    </location>
</feature>
<dbReference type="NCBIfam" id="TIGR00933">
    <property type="entry name" value="2a38"/>
    <property type="match status" value="1"/>
</dbReference>
<dbReference type="AlphaFoldDB" id="A0A1Y0ITN9"/>